<proteinExistence type="predicted"/>
<dbReference type="STRING" id="1432307.W9C9T5"/>
<gene>
    <name evidence="3" type="ORF">SBOR_7048</name>
</gene>
<evidence type="ECO:0000256" key="1">
    <source>
        <dbReference type="SAM" id="MobiDB-lite"/>
    </source>
</evidence>
<evidence type="ECO:0000259" key="2">
    <source>
        <dbReference type="Pfam" id="PF25534"/>
    </source>
</evidence>
<feature type="region of interest" description="Disordered" evidence="1">
    <location>
        <begin position="18"/>
        <end position="38"/>
    </location>
</feature>
<name>W9C9T5_SCLBF</name>
<feature type="compositionally biased region" description="Acidic residues" evidence="1">
    <location>
        <begin position="24"/>
        <end position="34"/>
    </location>
</feature>
<dbReference type="HOGENOM" id="CLU_561590_0_0_1"/>
<evidence type="ECO:0000313" key="3">
    <source>
        <dbReference type="EMBL" id="ESZ92563.1"/>
    </source>
</evidence>
<dbReference type="AlphaFoldDB" id="W9C9T5"/>
<dbReference type="OrthoDB" id="3364132at2759"/>
<dbReference type="PANTHER" id="PTHR36223">
    <property type="entry name" value="BETA-LACTAMASE-TYPE TRANSPEPTIDASE FOLD DOMAIN CONTAINING PROTEIN"/>
    <property type="match status" value="1"/>
</dbReference>
<dbReference type="EMBL" id="AYSA01000378">
    <property type="protein sequence ID" value="ESZ92563.1"/>
    <property type="molecule type" value="Genomic_DNA"/>
</dbReference>
<protein>
    <recommendedName>
        <fullName evidence="2">DUF7918 domain-containing protein</fullName>
    </recommendedName>
</protein>
<comment type="caution">
    <text evidence="3">The sequence shown here is derived from an EMBL/GenBank/DDBJ whole genome shotgun (WGS) entry which is preliminary data.</text>
</comment>
<keyword evidence="4" id="KW-1185">Reference proteome</keyword>
<organism evidence="3 4">
    <name type="scientific">Sclerotinia borealis (strain F-4128)</name>
    <dbReference type="NCBI Taxonomy" id="1432307"/>
    <lineage>
        <taxon>Eukaryota</taxon>
        <taxon>Fungi</taxon>
        <taxon>Dikarya</taxon>
        <taxon>Ascomycota</taxon>
        <taxon>Pezizomycotina</taxon>
        <taxon>Leotiomycetes</taxon>
        <taxon>Helotiales</taxon>
        <taxon>Sclerotiniaceae</taxon>
        <taxon>Sclerotinia</taxon>
    </lineage>
</organism>
<dbReference type="PANTHER" id="PTHR36223:SF1">
    <property type="entry name" value="TRANSCRIPTION ELONGATION FACTOR EAF N-TERMINAL DOMAIN-CONTAINING PROTEIN"/>
    <property type="match status" value="1"/>
</dbReference>
<dbReference type="InterPro" id="IPR057678">
    <property type="entry name" value="DUF7918"/>
</dbReference>
<feature type="compositionally biased region" description="Low complexity" evidence="1">
    <location>
        <begin position="295"/>
        <end position="305"/>
    </location>
</feature>
<reference evidence="3 4" key="1">
    <citation type="journal article" date="2014" name="Genome Announc.">
        <title>Draft genome sequence of Sclerotinia borealis, a psychrophilic plant pathogenic fungus.</title>
        <authorList>
            <person name="Mardanov A.V."/>
            <person name="Beletsky A.V."/>
            <person name="Kadnikov V.V."/>
            <person name="Ignatov A.N."/>
            <person name="Ravin N.V."/>
        </authorList>
    </citation>
    <scope>NUCLEOTIDE SEQUENCE [LARGE SCALE GENOMIC DNA]</scope>
    <source>
        <strain evidence="4">F-4157</strain>
    </source>
</reference>
<accession>W9C9T5</accession>
<feature type="region of interest" description="Disordered" evidence="1">
    <location>
        <begin position="292"/>
        <end position="312"/>
    </location>
</feature>
<sequence>MAILPGVPYVRVSVTTPKNAVEYPDPDDGQDGDVQDGSRKNMSVYFESKTGTNFGFRYDVDNKKMPWGKKKKKYCLGFFATIDGRKTSSTVICNEDGFKPNMWEHNLNGERLRQPGSTKFRPFQFAEIQIGDDALFADPKQVSQLGELVVQVWRVRKSKPVPTPVTQQEHGIVPANTKFREQQLKGRAVSHATELGKPQVSSDMETFYKLEYVDPIQKPLAEFHFKYRSREILQQMMILPRDPKLPLNFDLAPFVAKPVPRVPMLPPLIEKPPATAKSAVENIEALTAQKRKAATEMATPTQTTTNSAITGRSFDQVTNNAFSSSSAPPQAFCQIAPKAVKEHSTTNTGPAKPIEAPEEITYPTTPAFGSIPQVGSGFSSKAGPALPVETPAKAIFRPDVRSLASADLRAASGEPLVIPSTPLLRVASEPANTPFTRVLIEINKNLSRLRDIAKGRSFVNVVEVRDELLQVEDEIPEEVEIQVKPEQYRPEENLKRERVIEQDEDDIEIVLERPVKRRHIFSEEDEIIDLTAD</sequence>
<feature type="domain" description="DUF7918" evidence="2">
    <location>
        <begin position="18"/>
        <end position="242"/>
    </location>
</feature>
<dbReference type="Proteomes" id="UP000019487">
    <property type="component" value="Unassembled WGS sequence"/>
</dbReference>
<dbReference type="Pfam" id="PF25534">
    <property type="entry name" value="DUF7918"/>
    <property type="match status" value="1"/>
</dbReference>
<evidence type="ECO:0000313" key="4">
    <source>
        <dbReference type="Proteomes" id="UP000019487"/>
    </source>
</evidence>